<dbReference type="EMBL" id="CP036291">
    <property type="protein sequence ID" value="QDU87914.1"/>
    <property type="molecule type" value="Genomic_DNA"/>
</dbReference>
<keyword evidence="3 5" id="KW-0238">DNA-binding</keyword>
<dbReference type="Proteomes" id="UP000317429">
    <property type="component" value="Chromosome"/>
</dbReference>
<reference evidence="9 10" key="1">
    <citation type="submission" date="2019-02" db="EMBL/GenBank/DDBJ databases">
        <title>Deep-cultivation of Planctomycetes and their phenomic and genomic characterization uncovers novel biology.</title>
        <authorList>
            <person name="Wiegand S."/>
            <person name="Jogler M."/>
            <person name="Boedeker C."/>
            <person name="Pinto D."/>
            <person name="Vollmers J."/>
            <person name="Rivas-Marin E."/>
            <person name="Kohn T."/>
            <person name="Peeters S.H."/>
            <person name="Heuer A."/>
            <person name="Rast P."/>
            <person name="Oberbeckmann S."/>
            <person name="Bunk B."/>
            <person name="Jeske O."/>
            <person name="Meyerdierks A."/>
            <person name="Storesund J.E."/>
            <person name="Kallscheuer N."/>
            <person name="Luecker S."/>
            <person name="Lage O.M."/>
            <person name="Pohl T."/>
            <person name="Merkel B.J."/>
            <person name="Hornburger P."/>
            <person name="Mueller R.-W."/>
            <person name="Bruemmer F."/>
            <person name="Labrenz M."/>
            <person name="Spormann A.M."/>
            <person name="Op den Camp H."/>
            <person name="Overmann J."/>
            <person name="Amann R."/>
            <person name="Jetten M.S.M."/>
            <person name="Mascher T."/>
            <person name="Medema M.H."/>
            <person name="Devos D.P."/>
            <person name="Kaster A.-K."/>
            <person name="Ovreas L."/>
            <person name="Rohde M."/>
            <person name="Galperin M.Y."/>
            <person name="Jogler C."/>
        </authorList>
    </citation>
    <scope>NUCLEOTIDE SEQUENCE [LARGE SCALE GENOMIC DNA]</scope>
    <source>
        <strain evidence="9 10">Pla175</strain>
    </source>
</reference>
<dbReference type="RefSeq" id="WP_145282248.1">
    <property type="nucleotide sequence ID" value="NZ_CP036291.1"/>
</dbReference>
<dbReference type="OrthoDB" id="215580at2"/>
<feature type="domain" description="Tyr recombinase" evidence="7">
    <location>
        <begin position="344"/>
        <end position="534"/>
    </location>
</feature>
<keyword evidence="4" id="KW-0233">DNA recombination</keyword>
<dbReference type="Gene3D" id="1.10.443.10">
    <property type="entry name" value="Intergrase catalytic core"/>
    <property type="match status" value="1"/>
</dbReference>
<evidence type="ECO:0000259" key="8">
    <source>
        <dbReference type="PROSITE" id="PS51900"/>
    </source>
</evidence>
<gene>
    <name evidence="9" type="ORF">Pla175_12810</name>
</gene>
<dbReference type="PANTHER" id="PTHR30349">
    <property type="entry name" value="PHAGE INTEGRASE-RELATED"/>
    <property type="match status" value="1"/>
</dbReference>
<organism evidence="9 10">
    <name type="scientific">Pirellulimonas nuda</name>
    <dbReference type="NCBI Taxonomy" id="2528009"/>
    <lineage>
        <taxon>Bacteria</taxon>
        <taxon>Pseudomonadati</taxon>
        <taxon>Planctomycetota</taxon>
        <taxon>Planctomycetia</taxon>
        <taxon>Pirellulales</taxon>
        <taxon>Lacipirellulaceae</taxon>
        <taxon>Pirellulimonas</taxon>
    </lineage>
</organism>
<dbReference type="InterPro" id="IPR011010">
    <property type="entry name" value="DNA_brk_join_enz"/>
</dbReference>
<dbReference type="Gene3D" id="1.10.150.130">
    <property type="match status" value="1"/>
</dbReference>
<sequence>MASSARKLKLTWLPGAQGRAGRWRKVYRGKTFRAPGGAGQSDRDAYQAALKAFDAWQITVDAELDGPVDKQYVDEIANWERVLEIANQNEEEGTAEVAAKRAADLRAMSTKRPPVPFDKRFSLAAYFTAEVREPKAVVSGLLNEETIRDMRSAFIKEFYQQQGLEVPERIDLPRTPARPDASAQPWHTPNGVSEEWLPDPDNFYSVEEAVWKDRLDREGPKVETDQTLESYVDRFVADKQGDAAAGALTPGRVHTVSKHLETFREHTGGSKPASGLTGADLSSFRTMLLEKVASKEMSEATANNKLTTAKSFVKWLWQNDVLAELPRLLDGKSKGLAIKVNPPSRIVTFHLDEIKKLFDAAPERLKLYMLVTLNTSMTQTDMSDLNWSEFDIEAGRICRQRSKTRDHHDVPRVSYPLWPETLELLKKYAGDPAGERVLLNRGGKPLVQVTLESDGRIKKSDAVRSAFSRAAKAADLDKGKSFKNLKKTSATLLYDHPQYNGVKDHFLGHAPQSMAQKHYAAPPQALFDQAIAWLGEHYRQAGCFAEASEAEEAGDK</sequence>
<dbReference type="PROSITE" id="PS51898">
    <property type="entry name" value="TYR_RECOMBINASE"/>
    <property type="match status" value="1"/>
</dbReference>
<name>A0A518D8Z0_9BACT</name>
<accession>A0A518D8Z0</accession>
<dbReference type="Pfam" id="PF00589">
    <property type="entry name" value="Phage_integrase"/>
    <property type="match status" value="1"/>
</dbReference>
<comment type="similarity">
    <text evidence="1">Belongs to the 'phage' integrase family.</text>
</comment>
<dbReference type="GO" id="GO:0015074">
    <property type="term" value="P:DNA integration"/>
    <property type="evidence" value="ECO:0007669"/>
    <property type="project" value="UniProtKB-KW"/>
</dbReference>
<evidence type="ECO:0000259" key="7">
    <source>
        <dbReference type="PROSITE" id="PS51898"/>
    </source>
</evidence>
<feature type="region of interest" description="Disordered" evidence="6">
    <location>
        <begin position="176"/>
        <end position="199"/>
    </location>
</feature>
<keyword evidence="10" id="KW-1185">Reference proteome</keyword>
<protein>
    <submittedName>
        <fullName evidence="9">Phage integrase family protein</fullName>
    </submittedName>
</protein>
<evidence type="ECO:0000313" key="9">
    <source>
        <dbReference type="EMBL" id="QDU87914.1"/>
    </source>
</evidence>
<keyword evidence="2" id="KW-0229">DNA integration</keyword>
<evidence type="ECO:0000313" key="10">
    <source>
        <dbReference type="Proteomes" id="UP000317429"/>
    </source>
</evidence>
<feature type="domain" description="Core-binding (CB)" evidence="8">
    <location>
        <begin position="226"/>
        <end position="317"/>
    </location>
</feature>
<dbReference type="InterPro" id="IPR002104">
    <property type="entry name" value="Integrase_catalytic"/>
</dbReference>
<evidence type="ECO:0000256" key="1">
    <source>
        <dbReference type="ARBA" id="ARBA00008857"/>
    </source>
</evidence>
<dbReference type="InterPro" id="IPR050090">
    <property type="entry name" value="Tyrosine_recombinase_XerCD"/>
</dbReference>
<dbReference type="PANTHER" id="PTHR30349:SF64">
    <property type="entry name" value="PROPHAGE INTEGRASE INTD-RELATED"/>
    <property type="match status" value="1"/>
</dbReference>
<dbReference type="InterPro" id="IPR013762">
    <property type="entry name" value="Integrase-like_cat_sf"/>
</dbReference>
<dbReference type="GO" id="GO:0006310">
    <property type="term" value="P:DNA recombination"/>
    <property type="evidence" value="ECO:0007669"/>
    <property type="project" value="UniProtKB-KW"/>
</dbReference>
<proteinExistence type="inferred from homology"/>
<evidence type="ECO:0000256" key="6">
    <source>
        <dbReference type="SAM" id="MobiDB-lite"/>
    </source>
</evidence>
<dbReference type="InterPro" id="IPR010998">
    <property type="entry name" value="Integrase_recombinase_N"/>
</dbReference>
<dbReference type="GO" id="GO:0003677">
    <property type="term" value="F:DNA binding"/>
    <property type="evidence" value="ECO:0007669"/>
    <property type="project" value="UniProtKB-UniRule"/>
</dbReference>
<evidence type="ECO:0000256" key="2">
    <source>
        <dbReference type="ARBA" id="ARBA00022908"/>
    </source>
</evidence>
<dbReference type="PROSITE" id="PS51900">
    <property type="entry name" value="CB"/>
    <property type="match status" value="1"/>
</dbReference>
<evidence type="ECO:0000256" key="5">
    <source>
        <dbReference type="PROSITE-ProRule" id="PRU01248"/>
    </source>
</evidence>
<dbReference type="AlphaFoldDB" id="A0A518D8Z0"/>
<evidence type="ECO:0000256" key="4">
    <source>
        <dbReference type="ARBA" id="ARBA00023172"/>
    </source>
</evidence>
<dbReference type="KEGG" id="pnd:Pla175_12810"/>
<dbReference type="SUPFAM" id="SSF56349">
    <property type="entry name" value="DNA breaking-rejoining enzymes"/>
    <property type="match status" value="1"/>
</dbReference>
<evidence type="ECO:0000256" key="3">
    <source>
        <dbReference type="ARBA" id="ARBA00023125"/>
    </source>
</evidence>
<dbReference type="InterPro" id="IPR044068">
    <property type="entry name" value="CB"/>
</dbReference>